<evidence type="ECO:0000256" key="2">
    <source>
        <dbReference type="ARBA" id="ARBA00022617"/>
    </source>
</evidence>
<evidence type="ECO:0000256" key="1">
    <source>
        <dbReference type="ARBA" id="ARBA00022448"/>
    </source>
</evidence>
<dbReference type="InterPro" id="IPR001486">
    <property type="entry name" value="Hemoglobin_trunc"/>
</dbReference>
<dbReference type="OrthoDB" id="9795814at2"/>
<dbReference type="InterPro" id="IPR009050">
    <property type="entry name" value="Globin-like_sf"/>
</dbReference>
<evidence type="ECO:0000256" key="5">
    <source>
        <dbReference type="PIRSR" id="PIRSR601486-1"/>
    </source>
</evidence>
<evidence type="ECO:0000256" key="3">
    <source>
        <dbReference type="ARBA" id="ARBA00022723"/>
    </source>
</evidence>
<feature type="chain" id="PRO_5011645599" evidence="6">
    <location>
        <begin position="22"/>
        <end position="146"/>
    </location>
</feature>
<dbReference type="CDD" id="cd00454">
    <property type="entry name" value="TrHb1_N"/>
    <property type="match status" value="1"/>
</dbReference>
<dbReference type="AlphaFoldDB" id="A0A1H7JSX4"/>
<name>A0A1H7JSX4_9GAMM</name>
<dbReference type="Gene3D" id="1.10.490.10">
    <property type="entry name" value="Globins"/>
    <property type="match status" value="1"/>
</dbReference>
<dbReference type="STRING" id="650850.SAMN04488129_104114"/>
<evidence type="ECO:0000313" key="7">
    <source>
        <dbReference type="EMBL" id="SEK76605.1"/>
    </source>
</evidence>
<dbReference type="RefSeq" id="WP_089710983.1">
    <property type="nucleotide sequence ID" value="NZ_FOBC01000004.1"/>
</dbReference>
<gene>
    <name evidence="7" type="ORF">SAMN04488129_104114</name>
</gene>
<keyword evidence="4 5" id="KW-0408">Iron</keyword>
<dbReference type="Proteomes" id="UP000198807">
    <property type="component" value="Unassembled WGS sequence"/>
</dbReference>
<reference evidence="8" key="1">
    <citation type="submission" date="2016-10" db="EMBL/GenBank/DDBJ databases">
        <authorList>
            <person name="Varghese N."/>
            <person name="Submissions S."/>
        </authorList>
    </citation>
    <scope>NUCLEOTIDE SEQUENCE [LARGE SCALE GENOMIC DNA]</scope>
    <source>
        <strain evidence="8">CGMCC 1.9150</strain>
    </source>
</reference>
<dbReference type="GO" id="GO:0019825">
    <property type="term" value="F:oxygen binding"/>
    <property type="evidence" value="ECO:0007669"/>
    <property type="project" value="InterPro"/>
</dbReference>
<dbReference type="GO" id="GO:0046872">
    <property type="term" value="F:metal ion binding"/>
    <property type="evidence" value="ECO:0007669"/>
    <property type="project" value="UniProtKB-KW"/>
</dbReference>
<feature type="signal peptide" evidence="6">
    <location>
        <begin position="1"/>
        <end position="21"/>
    </location>
</feature>
<keyword evidence="6" id="KW-0732">Signal</keyword>
<keyword evidence="8" id="KW-1185">Reference proteome</keyword>
<accession>A0A1H7JSX4</accession>
<keyword evidence="2 5" id="KW-0349">Heme</keyword>
<dbReference type="InterPro" id="IPR012292">
    <property type="entry name" value="Globin/Proto"/>
</dbReference>
<proteinExistence type="predicted"/>
<dbReference type="Pfam" id="PF01152">
    <property type="entry name" value="Bac_globin"/>
    <property type="match status" value="1"/>
</dbReference>
<dbReference type="SUPFAM" id="SSF46458">
    <property type="entry name" value="Globin-like"/>
    <property type="match status" value="1"/>
</dbReference>
<organism evidence="7 8">
    <name type="scientific">Halomonas daqiaonensis</name>
    <dbReference type="NCBI Taxonomy" id="650850"/>
    <lineage>
        <taxon>Bacteria</taxon>
        <taxon>Pseudomonadati</taxon>
        <taxon>Pseudomonadota</taxon>
        <taxon>Gammaproteobacteria</taxon>
        <taxon>Oceanospirillales</taxon>
        <taxon>Halomonadaceae</taxon>
        <taxon>Halomonas</taxon>
    </lineage>
</organism>
<evidence type="ECO:0000256" key="6">
    <source>
        <dbReference type="SAM" id="SignalP"/>
    </source>
</evidence>
<dbReference type="GO" id="GO:0020037">
    <property type="term" value="F:heme binding"/>
    <property type="evidence" value="ECO:0007669"/>
    <property type="project" value="InterPro"/>
</dbReference>
<dbReference type="PROSITE" id="PS51257">
    <property type="entry name" value="PROKAR_LIPOPROTEIN"/>
    <property type="match status" value="1"/>
</dbReference>
<protein>
    <submittedName>
        <fullName evidence="7">Hemoglobin</fullName>
    </submittedName>
</protein>
<keyword evidence="3 5" id="KW-0479">Metal-binding</keyword>
<keyword evidence="1" id="KW-0813">Transport</keyword>
<dbReference type="EMBL" id="FOBC01000004">
    <property type="protein sequence ID" value="SEK76605.1"/>
    <property type="molecule type" value="Genomic_DNA"/>
</dbReference>
<evidence type="ECO:0000256" key="4">
    <source>
        <dbReference type="ARBA" id="ARBA00023004"/>
    </source>
</evidence>
<evidence type="ECO:0000313" key="8">
    <source>
        <dbReference type="Proteomes" id="UP000198807"/>
    </source>
</evidence>
<sequence>MKLVRCLVVLVLLALVLSGCMQRPTSPTPTLYTQLGGEAGVAAIVEDFTYRLAGDDEIVVFFANSNIDRFVASLEEQICSISDGPCVYSGPPMDRAHQHMGITNAHFNALVEHMQQTLIDQDIPPGPRNQLLGRLARLHGEIMSLQ</sequence>
<feature type="binding site" description="distal binding residue" evidence="5">
    <location>
        <position position="97"/>
    </location>
    <ligand>
        <name>heme</name>
        <dbReference type="ChEBI" id="CHEBI:30413"/>
    </ligand>
    <ligandPart>
        <name>Fe</name>
        <dbReference type="ChEBI" id="CHEBI:18248"/>
    </ligandPart>
</feature>